<organism evidence="2 3">
    <name type="scientific">Aspergillus wentii DTO 134E9</name>
    <dbReference type="NCBI Taxonomy" id="1073089"/>
    <lineage>
        <taxon>Eukaryota</taxon>
        <taxon>Fungi</taxon>
        <taxon>Dikarya</taxon>
        <taxon>Ascomycota</taxon>
        <taxon>Pezizomycotina</taxon>
        <taxon>Eurotiomycetes</taxon>
        <taxon>Eurotiomycetidae</taxon>
        <taxon>Eurotiales</taxon>
        <taxon>Aspergillaceae</taxon>
        <taxon>Aspergillus</taxon>
        <taxon>Aspergillus subgen. Cremei</taxon>
    </lineage>
</organism>
<dbReference type="RefSeq" id="XP_040694713.1">
    <property type="nucleotide sequence ID" value="XM_040834017.1"/>
</dbReference>
<gene>
    <name evidence="2" type="ORF">ASPWEDRAFT_34512</name>
</gene>
<evidence type="ECO:0000256" key="1">
    <source>
        <dbReference type="SAM" id="MobiDB-lite"/>
    </source>
</evidence>
<proteinExistence type="predicted"/>
<evidence type="ECO:0000313" key="2">
    <source>
        <dbReference type="EMBL" id="OJJ41037.1"/>
    </source>
</evidence>
<sequence>MADAGTPYAEIGQTVLCNLDLRNDQDYPLYKDVEVGDPHERPRQLHGSSQLHRARDPLLSPTVNDDDDGPPHSDSSLSSASVHLHPESINVVRWPFFKDEDDLERFTKGDDPEDRINSEARPEPRSKKGEMSLRQVPRSSRFYEHLDESLSSEQEPTIARHASSENLRRGKLRKRR</sequence>
<dbReference type="EMBL" id="KV878209">
    <property type="protein sequence ID" value="OJJ41037.1"/>
    <property type="molecule type" value="Genomic_DNA"/>
</dbReference>
<evidence type="ECO:0000313" key="3">
    <source>
        <dbReference type="Proteomes" id="UP000184383"/>
    </source>
</evidence>
<dbReference type="GeneID" id="63749865"/>
<keyword evidence="3" id="KW-1185">Reference proteome</keyword>
<dbReference type="VEuPathDB" id="FungiDB:ASPWEDRAFT_34512"/>
<feature type="compositionally biased region" description="Low complexity" evidence="1">
    <location>
        <begin position="72"/>
        <end position="83"/>
    </location>
</feature>
<dbReference type="Proteomes" id="UP000184383">
    <property type="component" value="Unassembled WGS sequence"/>
</dbReference>
<reference evidence="3" key="1">
    <citation type="journal article" date="2017" name="Genome Biol.">
        <title>Comparative genomics reveals high biological diversity and specific adaptations in the industrially and medically important fungal genus Aspergillus.</title>
        <authorList>
            <person name="de Vries R.P."/>
            <person name="Riley R."/>
            <person name="Wiebenga A."/>
            <person name="Aguilar-Osorio G."/>
            <person name="Amillis S."/>
            <person name="Uchima C.A."/>
            <person name="Anderluh G."/>
            <person name="Asadollahi M."/>
            <person name="Askin M."/>
            <person name="Barry K."/>
            <person name="Battaglia E."/>
            <person name="Bayram O."/>
            <person name="Benocci T."/>
            <person name="Braus-Stromeyer S.A."/>
            <person name="Caldana C."/>
            <person name="Canovas D."/>
            <person name="Cerqueira G.C."/>
            <person name="Chen F."/>
            <person name="Chen W."/>
            <person name="Choi C."/>
            <person name="Clum A."/>
            <person name="Dos Santos R.A."/>
            <person name="Damasio A.R."/>
            <person name="Diallinas G."/>
            <person name="Emri T."/>
            <person name="Fekete E."/>
            <person name="Flipphi M."/>
            <person name="Freyberg S."/>
            <person name="Gallo A."/>
            <person name="Gournas C."/>
            <person name="Habgood R."/>
            <person name="Hainaut M."/>
            <person name="Harispe M.L."/>
            <person name="Henrissat B."/>
            <person name="Hilden K.S."/>
            <person name="Hope R."/>
            <person name="Hossain A."/>
            <person name="Karabika E."/>
            <person name="Karaffa L."/>
            <person name="Karanyi Z."/>
            <person name="Krasevec N."/>
            <person name="Kuo A."/>
            <person name="Kusch H."/>
            <person name="LaButti K."/>
            <person name="Lagendijk E.L."/>
            <person name="Lapidus A."/>
            <person name="Levasseur A."/>
            <person name="Lindquist E."/>
            <person name="Lipzen A."/>
            <person name="Logrieco A.F."/>
            <person name="MacCabe A."/>
            <person name="Maekelae M.R."/>
            <person name="Malavazi I."/>
            <person name="Melin P."/>
            <person name="Meyer V."/>
            <person name="Mielnichuk N."/>
            <person name="Miskei M."/>
            <person name="Molnar A.P."/>
            <person name="Mule G."/>
            <person name="Ngan C.Y."/>
            <person name="Orejas M."/>
            <person name="Orosz E."/>
            <person name="Ouedraogo J.P."/>
            <person name="Overkamp K.M."/>
            <person name="Park H.-S."/>
            <person name="Perrone G."/>
            <person name="Piumi F."/>
            <person name="Punt P.J."/>
            <person name="Ram A.F."/>
            <person name="Ramon A."/>
            <person name="Rauscher S."/>
            <person name="Record E."/>
            <person name="Riano-Pachon D.M."/>
            <person name="Robert V."/>
            <person name="Roehrig J."/>
            <person name="Ruller R."/>
            <person name="Salamov A."/>
            <person name="Salih N.S."/>
            <person name="Samson R.A."/>
            <person name="Sandor E."/>
            <person name="Sanguinetti M."/>
            <person name="Schuetze T."/>
            <person name="Sepcic K."/>
            <person name="Shelest E."/>
            <person name="Sherlock G."/>
            <person name="Sophianopoulou V."/>
            <person name="Squina F.M."/>
            <person name="Sun H."/>
            <person name="Susca A."/>
            <person name="Todd R.B."/>
            <person name="Tsang A."/>
            <person name="Unkles S.E."/>
            <person name="van de Wiele N."/>
            <person name="van Rossen-Uffink D."/>
            <person name="Oliveira J.V."/>
            <person name="Vesth T.C."/>
            <person name="Visser J."/>
            <person name="Yu J.-H."/>
            <person name="Zhou M."/>
            <person name="Andersen M.R."/>
            <person name="Archer D.B."/>
            <person name="Baker S.E."/>
            <person name="Benoit I."/>
            <person name="Brakhage A.A."/>
            <person name="Braus G.H."/>
            <person name="Fischer R."/>
            <person name="Frisvad J.C."/>
            <person name="Goldman G.H."/>
            <person name="Houbraken J."/>
            <person name="Oakley B."/>
            <person name="Pocsi I."/>
            <person name="Scazzocchio C."/>
            <person name="Seiboth B."/>
            <person name="vanKuyk P.A."/>
            <person name="Wortman J."/>
            <person name="Dyer P.S."/>
            <person name="Grigoriev I.V."/>
        </authorList>
    </citation>
    <scope>NUCLEOTIDE SEQUENCE [LARGE SCALE GENOMIC DNA]</scope>
    <source>
        <strain evidence="3">DTO 134E9</strain>
    </source>
</reference>
<feature type="region of interest" description="Disordered" evidence="1">
    <location>
        <begin position="30"/>
        <end position="84"/>
    </location>
</feature>
<dbReference type="AlphaFoldDB" id="A0A1L9S1J6"/>
<protein>
    <submittedName>
        <fullName evidence="2">Uncharacterized protein</fullName>
    </submittedName>
</protein>
<name>A0A1L9S1J6_ASPWE</name>
<feature type="compositionally biased region" description="Basic and acidic residues" evidence="1">
    <location>
        <begin position="30"/>
        <end position="43"/>
    </location>
</feature>
<accession>A0A1L9S1J6</accession>
<feature type="region of interest" description="Disordered" evidence="1">
    <location>
        <begin position="104"/>
        <end position="176"/>
    </location>
</feature>
<feature type="compositionally biased region" description="Basic and acidic residues" evidence="1">
    <location>
        <begin position="104"/>
        <end position="131"/>
    </location>
</feature>